<dbReference type="AlphaFoldDB" id="A0A0G0M0K8"/>
<proteinExistence type="predicted"/>
<dbReference type="Proteomes" id="UP000034207">
    <property type="component" value="Unassembled WGS sequence"/>
</dbReference>
<evidence type="ECO:0000313" key="3">
    <source>
        <dbReference type="Proteomes" id="UP000034207"/>
    </source>
</evidence>
<comment type="caution">
    <text evidence="2">The sequence shown here is derived from an EMBL/GenBank/DDBJ whole genome shotgun (WGS) entry which is preliminary data.</text>
</comment>
<sequence>MAKNLESSDNYFVPCSKFLTEAARQRVIDKNGELVTPVKASSPEQPSSQSGDKQDKK</sequence>
<name>A0A0G0M0K8_UNCC2</name>
<feature type="compositionally biased region" description="Polar residues" evidence="1">
    <location>
        <begin position="42"/>
        <end position="51"/>
    </location>
</feature>
<accession>A0A0G0M0K8</accession>
<protein>
    <submittedName>
        <fullName evidence="2">Uncharacterized protein</fullName>
    </submittedName>
</protein>
<evidence type="ECO:0000313" key="2">
    <source>
        <dbReference type="EMBL" id="KKQ93850.1"/>
    </source>
</evidence>
<gene>
    <name evidence="2" type="ORF">UT18_C0015G0004</name>
</gene>
<organism evidence="2 3">
    <name type="scientific">candidate division CPR2 bacterium GW2011_GWC2_39_10</name>
    <dbReference type="NCBI Taxonomy" id="1618345"/>
    <lineage>
        <taxon>Bacteria</taxon>
        <taxon>Bacteria division CPR2</taxon>
    </lineage>
</organism>
<feature type="region of interest" description="Disordered" evidence="1">
    <location>
        <begin position="34"/>
        <end position="57"/>
    </location>
</feature>
<dbReference type="EMBL" id="LBVV01000015">
    <property type="protein sequence ID" value="KKQ93850.1"/>
    <property type="molecule type" value="Genomic_DNA"/>
</dbReference>
<reference evidence="2" key="1">
    <citation type="journal article" date="2015" name="Nature">
        <title>rRNA introns, odd ribosomes, and small enigmatic genomes across a large radiation of phyla.</title>
        <authorList>
            <person name="Brown C.T."/>
            <person name="Hug L.A."/>
            <person name="Thomas B.C."/>
            <person name="Sharon I."/>
            <person name="Castelle C.J."/>
            <person name="Singh A."/>
            <person name="Wilkins M.J."/>
            <person name="Williams K.H."/>
            <person name="Banfield J.F."/>
        </authorList>
    </citation>
    <scope>NUCLEOTIDE SEQUENCE [LARGE SCALE GENOMIC DNA]</scope>
</reference>
<evidence type="ECO:0000256" key="1">
    <source>
        <dbReference type="SAM" id="MobiDB-lite"/>
    </source>
</evidence>